<dbReference type="GO" id="GO:0005886">
    <property type="term" value="C:plasma membrane"/>
    <property type="evidence" value="ECO:0007669"/>
    <property type="project" value="UniProtKB-SubCell"/>
</dbReference>
<feature type="transmembrane region" description="Helical" evidence="9">
    <location>
        <begin position="224"/>
        <end position="249"/>
    </location>
</feature>
<dbReference type="InterPro" id="IPR044566">
    <property type="entry name" value="RMV1-like"/>
</dbReference>
<comment type="subcellular location">
    <subcellularLocation>
        <location evidence="1">Cell membrane</location>
        <topology evidence="1">Multi-pass membrane protein</topology>
    </subcellularLocation>
</comment>
<keyword evidence="2" id="KW-0813">Transport</keyword>
<dbReference type="Proteomes" id="UP000604825">
    <property type="component" value="Unassembled WGS sequence"/>
</dbReference>
<gene>
    <name evidence="10" type="ORF">NCGR_LOCUS31043</name>
</gene>
<dbReference type="PANTHER" id="PTHR45826:SF2">
    <property type="entry name" value="AMINO ACID TRANSPORTER"/>
    <property type="match status" value="1"/>
</dbReference>
<keyword evidence="3" id="KW-1003">Cell membrane</keyword>
<sequence>MHAPTRPACDGFFGSTVRLVPAAWSLVVVWATFAPSPTSYHICFDGIWQLACVKIQNFLAHTDTSRSSWHFGRKLERVHDTQKLRNTATTRANSACFPMGDRVGVKYNSVNEGEERKGGHGIPKVSMLIWSIPEALITAEMGTMFPENGGYVVWVSSALGPFWGFQQGWAKWLSGVIDNALYPVLFLDYVKSSVPALGGGLPRTLAVLILTAALTYMNYRGLTIVGWVAVFLGVFSLLPFFVMGLIAIQGLNLQAFGVILLSWMSFQEIIAAENYLYCFGMILEFIAFIIKLRIPLGTIGAVLMIIPPAILIIVVMAIASYKVMAVSILAMVIGFVLQPCLGYVEKKRWLRFSISADLPDLPDAQETAEDDAVPLVF</sequence>
<protein>
    <submittedName>
        <fullName evidence="10">Uncharacterized protein</fullName>
    </submittedName>
</protein>
<keyword evidence="4 9" id="KW-0812">Transmembrane</keyword>
<proteinExistence type="inferred from homology"/>
<keyword evidence="7 9" id="KW-0472">Membrane</keyword>
<organism evidence="10 11">
    <name type="scientific">Miscanthus lutarioriparius</name>
    <dbReference type="NCBI Taxonomy" id="422564"/>
    <lineage>
        <taxon>Eukaryota</taxon>
        <taxon>Viridiplantae</taxon>
        <taxon>Streptophyta</taxon>
        <taxon>Embryophyta</taxon>
        <taxon>Tracheophyta</taxon>
        <taxon>Spermatophyta</taxon>
        <taxon>Magnoliopsida</taxon>
        <taxon>Liliopsida</taxon>
        <taxon>Poales</taxon>
        <taxon>Poaceae</taxon>
        <taxon>PACMAD clade</taxon>
        <taxon>Panicoideae</taxon>
        <taxon>Andropogonodae</taxon>
        <taxon>Andropogoneae</taxon>
        <taxon>Saccharinae</taxon>
        <taxon>Miscanthus</taxon>
    </lineage>
</organism>
<keyword evidence="5" id="KW-0769">Symport</keyword>
<evidence type="ECO:0000256" key="7">
    <source>
        <dbReference type="ARBA" id="ARBA00023136"/>
    </source>
</evidence>
<evidence type="ECO:0000256" key="8">
    <source>
        <dbReference type="ARBA" id="ARBA00024041"/>
    </source>
</evidence>
<keyword evidence="11" id="KW-1185">Reference proteome</keyword>
<dbReference type="GO" id="GO:0015203">
    <property type="term" value="F:polyamine transmembrane transporter activity"/>
    <property type="evidence" value="ECO:0007669"/>
    <property type="project" value="UniProtKB-ARBA"/>
</dbReference>
<accession>A0A811PU81</accession>
<evidence type="ECO:0000256" key="4">
    <source>
        <dbReference type="ARBA" id="ARBA00022692"/>
    </source>
</evidence>
<evidence type="ECO:0000256" key="2">
    <source>
        <dbReference type="ARBA" id="ARBA00022448"/>
    </source>
</evidence>
<dbReference type="GO" id="GO:0015293">
    <property type="term" value="F:symporter activity"/>
    <property type="evidence" value="ECO:0007669"/>
    <property type="project" value="UniProtKB-KW"/>
</dbReference>
<keyword evidence="6 9" id="KW-1133">Transmembrane helix</keyword>
<dbReference type="InterPro" id="IPR002293">
    <property type="entry name" value="AA/rel_permease1"/>
</dbReference>
<reference evidence="10" key="1">
    <citation type="submission" date="2020-10" db="EMBL/GenBank/DDBJ databases">
        <authorList>
            <person name="Han B."/>
            <person name="Lu T."/>
            <person name="Zhao Q."/>
            <person name="Huang X."/>
            <person name="Zhao Y."/>
        </authorList>
    </citation>
    <scope>NUCLEOTIDE SEQUENCE</scope>
</reference>
<dbReference type="AlphaFoldDB" id="A0A811PU81"/>
<feature type="transmembrane region" description="Helical" evidence="9">
    <location>
        <begin position="296"/>
        <end position="318"/>
    </location>
</feature>
<dbReference type="EMBL" id="CAJGYO010000007">
    <property type="protein sequence ID" value="CAD6246800.1"/>
    <property type="molecule type" value="Genomic_DNA"/>
</dbReference>
<evidence type="ECO:0000313" key="10">
    <source>
        <dbReference type="EMBL" id="CAD6246800.1"/>
    </source>
</evidence>
<feature type="transmembrane region" description="Helical" evidence="9">
    <location>
        <begin position="269"/>
        <end position="289"/>
    </location>
</feature>
<comment type="similarity">
    <text evidence="8">Belongs to the amino acid-polyamine-organocation (APC) superfamily. Polyamine:cation symporter (PHS) (TC 2.A.3.12) family.</text>
</comment>
<comment type="caution">
    <text evidence="10">The sequence shown here is derived from an EMBL/GenBank/DDBJ whole genome shotgun (WGS) entry which is preliminary data.</text>
</comment>
<feature type="transmembrane region" description="Helical" evidence="9">
    <location>
        <begin position="324"/>
        <end position="344"/>
    </location>
</feature>
<feature type="transmembrane region" description="Helical" evidence="9">
    <location>
        <begin position="200"/>
        <end position="217"/>
    </location>
</feature>
<evidence type="ECO:0000256" key="9">
    <source>
        <dbReference type="SAM" id="Phobius"/>
    </source>
</evidence>
<dbReference type="Gene3D" id="1.20.1740.10">
    <property type="entry name" value="Amino acid/polyamine transporter I"/>
    <property type="match status" value="1"/>
</dbReference>
<evidence type="ECO:0000313" key="11">
    <source>
        <dbReference type="Proteomes" id="UP000604825"/>
    </source>
</evidence>
<evidence type="ECO:0000256" key="1">
    <source>
        <dbReference type="ARBA" id="ARBA00004651"/>
    </source>
</evidence>
<dbReference type="PANTHER" id="PTHR45826">
    <property type="entry name" value="POLYAMINE TRANSPORTER PUT1"/>
    <property type="match status" value="1"/>
</dbReference>
<evidence type="ECO:0000256" key="3">
    <source>
        <dbReference type="ARBA" id="ARBA00022475"/>
    </source>
</evidence>
<evidence type="ECO:0000256" key="6">
    <source>
        <dbReference type="ARBA" id="ARBA00022989"/>
    </source>
</evidence>
<name>A0A811PU81_9POAL</name>
<dbReference type="OrthoDB" id="5982228at2759"/>
<evidence type="ECO:0000256" key="5">
    <source>
        <dbReference type="ARBA" id="ARBA00022847"/>
    </source>
</evidence>
<dbReference type="Pfam" id="PF13520">
    <property type="entry name" value="AA_permease_2"/>
    <property type="match status" value="1"/>
</dbReference>